<dbReference type="EMBL" id="QUNF01000021">
    <property type="protein sequence ID" value="REG82506.1"/>
    <property type="molecule type" value="Genomic_DNA"/>
</dbReference>
<sequence length="64" mass="7099">MGATHGHDEHPYHPSTPKGVELGFEIHSSARFGEMLFAQLISPRPKPGIVIPLFNLRLKPEAIK</sequence>
<accession>A0A3E0DIP2</accession>
<gene>
    <name evidence="2" type="ORF">C8N25_12137</name>
</gene>
<evidence type="ECO:0000313" key="3">
    <source>
        <dbReference type="Proteomes" id="UP000256405"/>
    </source>
</evidence>
<comment type="caution">
    <text evidence="2">The sequence shown here is derived from an EMBL/GenBank/DDBJ whole genome shotgun (WGS) entry which is preliminary data.</text>
</comment>
<keyword evidence="3" id="KW-1185">Reference proteome</keyword>
<dbReference type="Proteomes" id="UP000256405">
    <property type="component" value="Unassembled WGS sequence"/>
</dbReference>
<feature type="region of interest" description="Disordered" evidence="1">
    <location>
        <begin position="1"/>
        <end position="20"/>
    </location>
</feature>
<protein>
    <submittedName>
        <fullName evidence="2">Uncharacterized protein</fullName>
    </submittedName>
</protein>
<dbReference type="AlphaFoldDB" id="A0A3E0DIP2"/>
<proteinExistence type="predicted"/>
<feature type="compositionally biased region" description="Basic and acidic residues" evidence="1">
    <location>
        <begin position="1"/>
        <end position="12"/>
    </location>
</feature>
<organism evidence="2 3">
    <name type="scientific">Algoriphagus antarcticus</name>
    <dbReference type="NCBI Taxonomy" id="238540"/>
    <lineage>
        <taxon>Bacteria</taxon>
        <taxon>Pseudomonadati</taxon>
        <taxon>Bacteroidota</taxon>
        <taxon>Cytophagia</taxon>
        <taxon>Cytophagales</taxon>
        <taxon>Cyclobacteriaceae</taxon>
        <taxon>Algoriphagus</taxon>
    </lineage>
</organism>
<evidence type="ECO:0000256" key="1">
    <source>
        <dbReference type="SAM" id="MobiDB-lite"/>
    </source>
</evidence>
<evidence type="ECO:0000313" key="2">
    <source>
        <dbReference type="EMBL" id="REG82506.1"/>
    </source>
</evidence>
<reference evidence="2 3" key="1">
    <citation type="submission" date="2018-08" db="EMBL/GenBank/DDBJ databases">
        <title>Genomic Encyclopedia of Archaeal and Bacterial Type Strains, Phase II (KMG-II): from individual species to whole genera.</title>
        <authorList>
            <person name="Goeker M."/>
        </authorList>
    </citation>
    <scope>NUCLEOTIDE SEQUENCE [LARGE SCALE GENOMIC DNA]</scope>
    <source>
        <strain evidence="2 3">DSM 15986</strain>
    </source>
</reference>
<name>A0A3E0DIP2_9BACT</name>